<dbReference type="PANTHER" id="PTHR34706">
    <property type="entry name" value="SLR1338 PROTEIN"/>
    <property type="match status" value="1"/>
</dbReference>
<gene>
    <name evidence="2" type="ORF">GQX73_g1984</name>
</gene>
<reference evidence="2 3" key="1">
    <citation type="submission" date="2019-12" db="EMBL/GenBank/DDBJ databases">
        <title>Draft genome sequence of the ascomycete Xylaria multiplex DSM 110363.</title>
        <authorList>
            <person name="Buettner E."/>
            <person name="Kellner H."/>
        </authorList>
    </citation>
    <scope>NUCLEOTIDE SEQUENCE [LARGE SCALE GENOMIC DNA]</scope>
    <source>
        <strain evidence="2 3">DSM 110363</strain>
    </source>
</reference>
<sequence>MGSNGDDNHGLPYPLESTIPSGPERTQERSKAKHKREVLFLDHIGNVDNPYAALKHIDTLLLIDDSDSMQQCWDEVGDIIRKIAPICIEYDHNGIDIEFVNHRASGYYLTGRSGYSHIGIVKGRLDMHDSVAGIYHNVKPKGRCRMDKRLASILDPYINEYEAHVQQSGGKKLIPPLNIIVISDMQWDTDEDYFSTLTRTARKLDILSAPRYQVGVQLFRVGDAGRELTEDTVKFMDDRIWKEKGVRDMVDMTTWTGAPGELSPKGTLKVLLGAVRRSIDYMEV</sequence>
<feature type="region of interest" description="Disordered" evidence="1">
    <location>
        <begin position="1"/>
        <end position="32"/>
    </location>
</feature>
<dbReference type="PANTHER" id="PTHR34706:SF1">
    <property type="entry name" value="VWFA DOMAIN-CONTAINING PROTEIN"/>
    <property type="match status" value="1"/>
</dbReference>
<evidence type="ECO:0008006" key="4">
    <source>
        <dbReference type="Google" id="ProtNLM"/>
    </source>
</evidence>
<protein>
    <recommendedName>
        <fullName evidence="4">VWFA domain-containing protein</fullName>
    </recommendedName>
</protein>
<accession>A0A7C8MYJ1</accession>
<organism evidence="2 3">
    <name type="scientific">Xylaria multiplex</name>
    <dbReference type="NCBI Taxonomy" id="323545"/>
    <lineage>
        <taxon>Eukaryota</taxon>
        <taxon>Fungi</taxon>
        <taxon>Dikarya</taxon>
        <taxon>Ascomycota</taxon>
        <taxon>Pezizomycotina</taxon>
        <taxon>Sordariomycetes</taxon>
        <taxon>Xylariomycetidae</taxon>
        <taxon>Xylariales</taxon>
        <taxon>Xylariaceae</taxon>
        <taxon>Xylaria</taxon>
    </lineage>
</organism>
<name>A0A7C8MYJ1_9PEZI</name>
<dbReference type="EMBL" id="WUBL01000012">
    <property type="protein sequence ID" value="KAF2971547.1"/>
    <property type="molecule type" value="Genomic_DNA"/>
</dbReference>
<dbReference type="Proteomes" id="UP000481858">
    <property type="component" value="Unassembled WGS sequence"/>
</dbReference>
<comment type="caution">
    <text evidence="2">The sequence shown here is derived from an EMBL/GenBank/DDBJ whole genome shotgun (WGS) entry which is preliminary data.</text>
</comment>
<dbReference type="InterPro" id="IPR036465">
    <property type="entry name" value="vWFA_dom_sf"/>
</dbReference>
<proteinExistence type="predicted"/>
<evidence type="ECO:0000313" key="3">
    <source>
        <dbReference type="Proteomes" id="UP000481858"/>
    </source>
</evidence>
<evidence type="ECO:0000256" key="1">
    <source>
        <dbReference type="SAM" id="MobiDB-lite"/>
    </source>
</evidence>
<keyword evidence="3" id="KW-1185">Reference proteome</keyword>
<dbReference type="InParanoid" id="A0A7C8MYJ1"/>
<dbReference type="SUPFAM" id="SSF53300">
    <property type="entry name" value="vWA-like"/>
    <property type="match status" value="1"/>
</dbReference>
<evidence type="ECO:0000313" key="2">
    <source>
        <dbReference type="EMBL" id="KAF2971547.1"/>
    </source>
</evidence>
<dbReference type="OrthoDB" id="2142040at2759"/>
<dbReference type="AlphaFoldDB" id="A0A7C8MYJ1"/>